<feature type="chain" id="PRO_5045979429" description="Gliding motility-associated C-terminal domain-containing protein" evidence="1">
    <location>
        <begin position="19"/>
        <end position="794"/>
    </location>
</feature>
<evidence type="ECO:0008006" key="4">
    <source>
        <dbReference type="Google" id="ProtNLM"/>
    </source>
</evidence>
<dbReference type="RefSeq" id="WP_343764048.1">
    <property type="nucleotide sequence ID" value="NZ_BAAAFG010000005.1"/>
</dbReference>
<name>A0ABN1MEP5_9FLAO</name>
<sequence length="794" mass="86556">MKKIVLFILLSSVTGIFAQQIEPLSQFAGRYDYIAIGNTMNVTENDPTQDCIVLTTSTAELTLQNNQTVIAAYLYWAGSGQGDLNVTLNGTNISAERTFNDAIDDQRVFFGGFTDVTSFVQTSGNGPYTLSNLDVSAVIDDYCPTATNFAGWSIVIVYEDPTLPLNQVNVFDGFESVFAGNTQLNITLENLNVIDNEDAKIGFLAWEGDSALAVNETLSINGQILSNLPLNPSANAFNGTNSFTDSNELYNMDIDFFNIQNTINPGDDTALIQLTSGQDYVIVNNIITVLNSQVPDATVSIINTTPLCLASLTEVTYTVSNTLGTDPLPQGIPIAFYADDIFLFTVPLEITLLPGQSTQQTTDVTIPAGVPPVFTLVVVADDAGGGNGTVAELDEENNSDSIELLNPSPFPAGDLEDIFICDEPSNDGVVIADLTPTLDIAQGDVDNISISFHLSEDEAIASQNPISPISEVTLTEPQQTIYVRVEDNTNDSCFSVTPFDIFIIYQPVVQDIFDLSVCDDTSNDESALFDLTEVGEAIVGGQAEVTLSFFANAEDAQQAMNELQAIEAFTNTSNPQEIFVRLENAEGFTCEVIDSFLISVLSIPEVETLTGLTECNEGNELATFNLQDAEAQFINDLSADEFIQGYYLTQADASFMENEILMPSQYQNTGDPQEIFIRIGRNDEGACYTVKRVVIQTENCPPFIPQGFSPNGDGVNDTFDITGLYDIFKEFEVQVFNRYGSTIYKGNNDIPAWDGTPNEGLGGNELPTGTYYYILNLNDPDYPEPYKGWVYLNR</sequence>
<protein>
    <recommendedName>
        <fullName evidence="4">Gliding motility-associated C-terminal domain-containing protein</fullName>
    </recommendedName>
</protein>
<gene>
    <name evidence="2" type="ORF">GCM10009117_07430</name>
</gene>
<dbReference type="InterPro" id="IPR013783">
    <property type="entry name" value="Ig-like_fold"/>
</dbReference>
<organism evidence="2 3">
    <name type="scientific">Gangjinia marincola</name>
    <dbReference type="NCBI Taxonomy" id="578463"/>
    <lineage>
        <taxon>Bacteria</taxon>
        <taxon>Pseudomonadati</taxon>
        <taxon>Bacteroidota</taxon>
        <taxon>Flavobacteriia</taxon>
        <taxon>Flavobacteriales</taxon>
        <taxon>Flavobacteriaceae</taxon>
        <taxon>Gangjinia</taxon>
    </lineage>
</organism>
<evidence type="ECO:0000256" key="1">
    <source>
        <dbReference type="SAM" id="SignalP"/>
    </source>
</evidence>
<evidence type="ECO:0000313" key="3">
    <source>
        <dbReference type="Proteomes" id="UP001500507"/>
    </source>
</evidence>
<dbReference type="EMBL" id="BAAAFG010000005">
    <property type="protein sequence ID" value="GAA0871597.1"/>
    <property type="molecule type" value="Genomic_DNA"/>
</dbReference>
<keyword evidence="3" id="KW-1185">Reference proteome</keyword>
<keyword evidence="1" id="KW-0732">Signal</keyword>
<dbReference type="NCBIfam" id="TIGR04131">
    <property type="entry name" value="Bac_Flav_CTERM"/>
    <property type="match status" value="1"/>
</dbReference>
<dbReference type="Proteomes" id="UP001500507">
    <property type="component" value="Unassembled WGS sequence"/>
</dbReference>
<dbReference type="InterPro" id="IPR026341">
    <property type="entry name" value="T9SS_type_B"/>
</dbReference>
<feature type="signal peptide" evidence="1">
    <location>
        <begin position="1"/>
        <end position="18"/>
    </location>
</feature>
<dbReference type="Pfam" id="PF13585">
    <property type="entry name" value="CHU_C"/>
    <property type="match status" value="1"/>
</dbReference>
<reference evidence="2 3" key="1">
    <citation type="journal article" date="2019" name="Int. J. Syst. Evol. Microbiol.">
        <title>The Global Catalogue of Microorganisms (GCM) 10K type strain sequencing project: providing services to taxonomists for standard genome sequencing and annotation.</title>
        <authorList>
            <consortium name="The Broad Institute Genomics Platform"/>
            <consortium name="The Broad Institute Genome Sequencing Center for Infectious Disease"/>
            <person name="Wu L."/>
            <person name="Ma J."/>
        </authorList>
    </citation>
    <scope>NUCLEOTIDE SEQUENCE [LARGE SCALE GENOMIC DNA]</scope>
    <source>
        <strain evidence="2 3">JCM 16082</strain>
    </source>
</reference>
<comment type="caution">
    <text evidence="2">The sequence shown here is derived from an EMBL/GenBank/DDBJ whole genome shotgun (WGS) entry which is preliminary data.</text>
</comment>
<proteinExistence type="predicted"/>
<evidence type="ECO:0000313" key="2">
    <source>
        <dbReference type="EMBL" id="GAA0871597.1"/>
    </source>
</evidence>
<accession>A0ABN1MEP5</accession>
<dbReference type="Gene3D" id="2.60.40.10">
    <property type="entry name" value="Immunoglobulins"/>
    <property type="match status" value="1"/>
</dbReference>